<dbReference type="Gene3D" id="2.120.10.30">
    <property type="entry name" value="TolB, C-terminal domain"/>
    <property type="match status" value="1"/>
</dbReference>
<dbReference type="SUPFAM" id="SSF50952">
    <property type="entry name" value="Soluble quinoprotein glucose dehydrogenase"/>
    <property type="match status" value="1"/>
</dbReference>
<dbReference type="InterPro" id="IPR011989">
    <property type="entry name" value="ARM-like"/>
</dbReference>
<dbReference type="InterPro" id="IPR013428">
    <property type="entry name" value="Membrane-bound_put_N"/>
</dbReference>
<feature type="domain" description="DUF7133" evidence="2">
    <location>
        <begin position="28"/>
        <end position="428"/>
    </location>
</feature>
<proteinExistence type="predicted"/>
<reference evidence="3 4" key="1">
    <citation type="submission" date="2020-08" db="EMBL/GenBank/DDBJ databases">
        <title>Genomic Encyclopedia of Type Strains, Phase IV (KMG-IV): sequencing the most valuable type-strain genomes for metagenomic binning, comparative biology and taxonomic classification.</title>
        <authorList>
            <person name="Goeker M."/>
        </authorList>
    </citation>
    <scope>NUCLEOTIDE SEQUENCE [LARGE SCALE GENOMIC DNA]</scope>
    <source>
        <strain evidence="3 4">DSM 17976</strain>
    </source>
</reference>
<dbReference type="EMBL" id="JACIBY010000005">
    <property type="protein sequence ID" value="MBB3838858.1"/>
    <property type="molecule type" value="Genomic_DNA"/>
</dbReference>
<dbReference type="Pfam" id="PF23500">
    <property type="entry name" value="DUF7133"/>
    <property type="match status" value="1"/>
</dbReference>
<dbReference type="Proteomes" id="UP000541352">
    <property type="component" value="Unassembled WGS sequence"/>
</dbReference>
<dbReference type="RefSeq" id="WP_183974626.1">
    <property type="nucleotide sequence ID" value="NZ_JACIBY010000005.1"/>
</dbReference>
<evidence type="ECO:0000256" key="1">
    <source>
        <dbReference type="SAM" id="SignalP"/>
    </source>
</evidence>
<dbReference type="NCBIfam" id="TIGR02604">
    <property type="entry name" value="Piru_Ver_Nterm"/>
    <property type="match status" value="1"/>
</dbReference>
<dbReference type="PANTHER" id="PTHR33546:SF1">
    <property type="entry name" value="LARGE, MULTIFUNCTIONAL SECRETED PROTEIN"/>
    <property type="match status" value="1"/>
</dbReference>
<evidence type="ECO:0000313" key="3">
    <source>
        <dbReference type="EMBL" id="MBB3838858.1"/>
    </source>
</evidence>
<dbReference type="PANTHER" id="PTHR33546">
    <property type="entry name" value="LARGE, MULTIFUNCTIONAL SECRETED PROTEIN-RELATED"/>
    <property type="match status" value="1"/>
</dbReference>
<dbReference type="Gene3D" id="1.25.10.10">
    <property type="entry name" value="Leucine-rich Repeat Variant"/>
    <property type="match status" value="1"/>
</dbReference>
<dbReference type="SUPFAM" id="SSF48371">
    <property type="entry name" value="ARM repeat"/>
    <property type="match status" value="1"/>
</dbReference>
<comment type="caution">
    <text evidence="3">The sequence shown here is derived from an EMBL/GenBank/DDBJ whole genome shotgun (WGS) entry which is preliminary data.</text>
</comment>
<dbReference type="InterPro" id="IPR011041">
    <property type="entry name" value="Quinoprot_gluc/sorb_DH_b-prop"/>
</dbReference>
<evidence type="ECO:0000313" key="4">
    <source>
        <dbReference type="Proteomes" id="UP000541352"/>
    </source>
</evidence>
<dbReference type="InterPro" id="IPR055557">
    <property type="entry name" value="DUF7133"/>
</dbReference>
<keyword evidence="1" id="KW-0732">Signal</keyword>
<sequence>MNASKNLLFFALVGLSWSCAHYTDPLTPDEALKSFTLSDDRLQVEVFATEPHVLDPVEMVFDEEGNAFVVEMPDYPSKPEDGTLGGAIRLLRDTNQDGRIDSAIVFADNLSEATSILPWEGGLLVAAAPDILFLKDTTGDYRADIREVLFTGFFANNSEAQITNLHYNVDNWIYASNCGQDGLVKFMRNPKLPPISVKGGDFRFRLDRGQFEIESSTGQFGMSVDDWGNRFFTENSLHIQHAPIAGRYLFRHPFLPSYDVALNISDHDPDMFQETPAPYWRQERTKRRNEQFAEAKLDRHEYAEDHFTGASGGTFYGGNLLPDDYHGSVFTGEVAGNLIHRDVIQPLPNSPTFVAKRGEKEKTTEFLTSSDPWFRPAQLSVGPNGVLYVIDMYRQHIETPTAIPEDLKEEMDFFNGNKLGRIYQIAPKEAKLTHEAPKLRSKSSAELVALLAHPQQWWRLNAQRLLLEKKDKSILPAVTDLFLTHADARARLHAFFVLEGLNTLTPSLIKKALTDAQPDLRAYGLIEAEKWPELVPELIEKTTDLSPKVSFQACLSLGQYKTPAASTALARALSKHVQDKWYRMGILSSETGASFALIEVLQKEGFFDRMTPDKESFLNDFAHVVRTRNRSGEAQRLALLLGKK</sequence>
<gene>
    <name evidence="3" type="ORF">FHS57_002864</name>
</gene>
<dbReference type="InterPro" id="IPR016024">
    <property type="entry name" value="ARM-type_fold"/>
</dbReference>
<dbReference type="InterPro" id="IPR011042">
    <property type="entry name" value="6-blade_b-propeller_TolB-like"/>
</dbReference>
<evidence type="ECO:0000259" key="2">
    <source>
        <dbReference type="Pfam" id="PF23500"/>
    </source>
</evidence>
<dbReference type="AlphaFoldDB" id="A0A7W6EQU4"/>
<organism evidence="3 4">
    <name type="scientific">Runella defluvii</name>
    <dbReference type="NCBI Taxonomy" id="370973"/>
    <lineage>
        <taxon>Bacteria</taxon>
        <taxon>Pseudomonadati</taxon>
        <taxon>Bacteroidota</taxon>
        <taxon>Cytophagia</taxon>
        <taxon>Cytophagales</taxon>
        <taxon>Spirosomataceae</taxon>
        <taxon>Runella</taxon>
    </lineage>
</organism>
<accession>A0A7W6EQU4</accession>
<feature type="signal peptide" evidence="1">
    <location>
        <begin position="1"/>
        <end position="22"/>
    </location>
</feature>
<protein>
    <submittedName>
        <fullName evidence="3">Putative membrane-bound dehydrogenase-like protein</fullName>
    </submittedName>
</protein>
<keyword evidence="4" id="KW-1185">Reference proteome</keyword>
<feature type="chain" id="PRO_5031298298" evidence="1">
    <location>
        <begin position="23"/>
        <end position="644"/>
    </location>
</feature>
<name>A0A7W6EQU4_9BACT</name>